<proteinExistence type="predicted"/>
<reference evidence="1" key="1">
    <citation type="submission" date="2023-05" db="EMBL/GenBank/DDBJ databases">
        <authorList>
            <person name="Stuckert A."/>
        </authorList>
    </citation>
    <scope>NUCLEOTIDE SEQUENCE</scope>
</reference>
<keyword evidence="2" id="KW-1185">Reference proteome</keyword>
<sequence length="43" mass="5392">MYRVREMFYSERSSYCTPENSCGRASLFMYRVREMFYSERRLC</sequence>
<accession>A0ABN9GTN6</accession>
<evidence type="ECO:0000313" key="2">
    <source>
        <dbReference type="Proteomes" id="UP001162483"/>
    </source>
</evidence>
<protein>
    <submittedName>
        <fullName evidence="1">Uncharacterized protein</fullName>
    </submittedName>
</protein>
<comment type="caution">
    <text evidence="1">The sequence shown here is derived from an EMBL/GenBank/DDBJ whole genome shotgun (WGS) entry which is preliminary data.</text>
</comment>
<dbReference type="EMBL" id="CATNWA010019348">
    <property type="protein sequence ID" value="CAI9612725.1"/>
    <property type="molecule type" value="Genomic_DNA"/>
</dbReference>
<name>A0ABN9GTN6_9NEOB</name>
<gene>
    <name evidence="1" type="ORF">SPARVUS_LOCUS14747820</name>
</gene>
<dbReference type="Proteomes" id="UP001162483">
    <property type="component" value="Unassembled WGS sequence"/>
</dbReference>
<organism evidence="1 2">
    <name type="scientific">Staurois parvus</name>
    <dbReference type="NCBI Taxonomy" id="386267"/>
    <lineage>
        <taxon>Eukaryota</taxon>
        <taxon>Metazoa</taxon>
        <taxon>Chordata</taxon>
        <taxon>Craniata</taxon>
        <taxon>Vertebrata</taxon>
        <taxon>Euteleostomi</taxon>
        <taxon>Amphibia</taxon>
        <taxon>Batrachia</taxon>
        <taxon>Anura</taxon>
        <taxon>Neobatrachia</taxon>
        <taxon>Ranoidea</taxon>
        <taxon>Ranidae</taxon>
        <taxon>Staurois</taxon>
    </lineage>
</organism>
<evidence type="ECO:0000313" key="1">
    <source>
        <dbReference type="EMBL" id="CAI9612725.1"/>
    </source>
</evidence>